<keyword evidence="3" id="KW-1185">Reference proteome</keyword>
<feature type="region of interest" description="Disordered" evidence="1">
    <location>
        <begin position="1"/>
        <end position="48"/>
    </location>
</feature>
<feature type="compositionally biased region" description="Polar residues" evidence="1">
    <location>
        <begin position="1"/>
        <end position="10"/>
    </location>
</feature>
<dbReference type="Pfam" id="PF14769">
    <property type="entry name" value="CLAMP"/>
    <property type="match status" value="1"/>
</dbReference>
<dbReference type="EMBL" id="JACKWZ010000100">
    <property type="protein sequence ID" value="KAF9415861.1"/>
    <property type="molecule type" value="Genomic_DNA"/>
</dbReference>
<dbReference type="InterPro" id="IPR032727">
    <property type="entry name" value="CLAMP"/>
</dbReference>
<accession>A0A835GHL3</accession>
<sequence length="237" mass="27404">MNSSNVSKSSYLEPPTAEELTKMKVVSAPELPNPEDEEEASFRPQLSAPSYLHHLRENESPPFSKPELEPRPHILTGTIMNEEEAVAMIAAADADKENGLKKFIGNFLIEKNMVHNYALPEKNFLISLIMETIDYAAQRDFDAFKLAVLITIYLDSHLYFKWYYWQSPTTLWNYFKEVMIRHTIEDTPDGEEVFTAPECYDILTHFHSVYLANMPLIHIITFGTTRLKLIWPFKLSK</sequence>
<dbReference type="AlphaFoldDB" id="A0A835GHL3"/>
<evidence type="ECO:0000313" key="3">
    <source>
        <dbReference type="Proteomes" id="UP000648187"/>
    </source>
</evidence>
<name>A0A835GHL3_SPOEX</name>
<gene>
    <name evidence="2" type="ORF">HW555_006613</name>
</gene>
<protein>
    <submittedName>
        <fullName evidence="2">Uncharacterized protein</fullName>
    </submittedName>
</protein>
<organism evidence="2 3">
    <name type="scientific">Spodoptera exigua</name>
    <name type="common">Beet armyworm</name>
    <name type="synonym">Noctua fulgens</name>
    <dbReference type="NCBI Taxonomy" id="7107"/>
    <lineage>
        <taxon>Eukaryota</taxon>
        <taxon>Metazoa</taxon>
        <taxon>Ecdysozoa</taxon>
        <taxon>Arthropoda</taxon>
        <taxon>Hexapoda</taxon>
        <taxon>Insecta</taxon>
        <taxon>Pterygota</taxon>
        <taxon>Neoptera</taxon>
        <taxon>Endopterygota</taxon>
        <taxon>Lepidoptera</taxon>
        <taxon>Glossata</taxon>
        <taxon>Ditrysia</taxon>
        <taxon>Noctuoidea</taxon>
        <taxon>Noctuidae</taxon>
        <taxon>Amphipyrinae</taxon>
        <taxon>Spodoptera</taxon>
    </lineage>
</organism>
<evidence type="ECO:0000256" key="1">
    <source>
        <dbReference type="SAM" id="MobiDB-lite"/>
    </source>
</evidence>
<comment type="caution">
    <text evidence="2">The sequence shown here is derived from an EMBL/GenBank/DDBJ whole genome shotgun (WGS) entry which is preliminary data.</text>
</comment>
<dbReference type="Proteomes" id="UP000648187">
    <property type="component" value="Unassembled WGS sequence"/>
</dbReference>
<reference evidence="2" key="1">
    <citation type="submission" date="2020-08" db="EMBL/GenBank/DDBJ databases">
        <title>Spodoptera exigua strain:BAW_Kor-Di-RS1 Genome sequencing and assembly.</title>
        <authorList>
            <person name="Kim J."/>
            <person name="Nam H.Y."/>
            <person name="Kwon M."/>
            <person name="Choi J.H."/>
            <person name="Cho S.R."/>
            <person name="Kim G.-H."/>
        </authorList>
    </citation>
    <scope>NUCLEOTIDE SEQUENCE</scope>
    <source>
        <strain evidence="2">BAW_Kor-Di-RS1</strain>
        <tissue evidence="2">Whole-body</tissue>
    </source>
</reference>
<evidence type="ECO:0000313" key="2">
    <source>
        <dbReference type="EMBL" id="KAF9415861.1"/>
    </source>
</evidence>
<proteinExistence type="predicted"/>